<keyword evidence="2" id="KW-1185">Reference proteome</keyword>
<reference evidence="1" key="2">
    <citation type="submission" date="2021-09" db="EMBL/GenBank/DDBJ databases">
        <authorList>
            <person name="Jia N."/>
            <person name="Wang J."/>
            <person name="Shi W."/>
            <person name="Du L."/>
            <person name="Sun Y."/>
            <person name="Zhan W."/>
            <person name="Jiang J."/>
            <person name="Wang Q."/>
            <person name="Zhang B."/>
            <person name="Ji P."/>
            <person name="Sakyi L.B."/>
            <person name="Cui X."/>
            <person name="Yuan T."/>
            <person name="Jiang B."/>
            <person name="Yang W."/>
            <person name="Lam T.T.-Y."/>
            <person name="Chang Q."/>
            <person name="Ding S."/>
            <person name="Wang X."/>
            <person name="Zhu J."/>
            <person name="Ruan X."/>
            <person name="Zhao L."/>
            <person name="Wei J."/>
            <person name="Que T."/>
            <person name="Du C."/>
            <person name="Cheng J."/>
            <person name="Dai P."/>
            <person name="Han X."/>
            <person name="Huang E."/>
            <person name="Gao Y."/>
            <person name="Liu J."/>
            <person name="Shao H."/>
            <person name="Ye R."/>
            <person name="Li L."/>
            <person name="Wei W."/>
            <person name="Wang X."/>
            <person name="Wang C."/>
            <person name="Huo Q."/>
            <person name="Li W."/>
            <person name="Guo W."/>
            <person name="Chen H."/>
            <person name="Chen S."/>
            <person name="Zhou L."/>
            <person name="Zhou L."/>
            <person name="Ni X."/>
            <person name="Tian J."/>
            <person name="Zhou Y."/>
            <person name="Sheng Y."/>
            <person name="Liu T."/>
            <person name="Pan Y."/>
            <person name="Xia L."/>
            <person name="Li J."/>
            <person name="Zhao F."/>
            <person name="Cao W."/>
        </authorList>
    </citation>
    <scope>NUCLEOTIDE SEQUENCE</scope>
    <source>
        <strain evidence="1">Rmic-2018</strain>
        <tissue evidence="1">Larvae</tissue>
    </source>
</reference>
<organism evidence="1 2">
    <name type="scientific">Rhipicephalus microplus</name>
    <name type="common">Cattle tick</name>
    <name type="synonym">Boophilus microplus</name>
    <dbReference type="NCBI Taxonomy" id="6941"/>
    <lineage>
        <taxon>Eukaryota</taxon>
        <taxon>Metazoa</taxon>
        <taxon>Ecdysozoa</taxon>
        <taxon>Arthropoda</taxon>
        <taxon>Chelicerata</taxon>
        <taxon>Arachnida</taxon>
        <taxon>Acari</taxon>
        <taxon>Parasitiformes</taxon>
        <taxon>Ixodida</taxon>
        <taxon>Ixodoidea</taxon>
        <taxon>Ixodidae</taxon>
        <taxon>Rhipicephalinae</taxon>
        <taxon>Rhipicephalus</taxon>
        <taxon>Boophilus</taxon>
    </lineage>
</organism>
<dbReference type="EMBL" id="JABSTU010000005">
    <property type="protein sequence ID" value="KAH8030370.1"/>
    <property type="molecule type" value="Genomic_DNA"/>
</dbReference>
<dbReference type="AlphaFoldDB" id="A0A9J6E7V9"/>
<comment type="caution">
    <text evidence="1">The sequence shown here is derived from an EMBL/GenBank/DDBJ whole genome shotgun (WGS) entry which is preliminary data.</text>
</comment>
<reference evidence="1" key="1">
    <citation type="journal article" date="2020" name="Cell">
        <title>Large-Scale Comparative Analyses of Tick Genomes Elucidate Their Genetic Diversity and Vector Capacities.</title>
        <authorList>
            <consortium name="Tick Genome and Microbiome Consortium (TIGMIC)"/>
            <person name="Jia N."/>
            <person name="Wang J."/>
            <person name="Shi W."/>
            <person name="Du L."/>
            <person name="Sun Y."/>
            <person name="Zhan W."/>
            <person name="Jiang J.F."/>
            <person name="Wang Q."/>
            <person name="Zhang B."/>
            <person name="Ji P."/>
            <person name="Bell-Sakyi L."/>
            <person name="Cui X.M."/>
            <person name="Yuan T.T."/>
            <person name="Jiang B.G."/>
            <person name="Yang W.F."/>
            <person name="Lam T.T."/>
            <person name="Chang Q.C."/>
            <person name="Ding S.J."/>
            <person name="Wang X.J."/>
            <person name="Zhu J.G."/>
            <person name="Ruan X.D."/>
            <person name="Zhao L."/>
            <person name="Wei J.T."/>
            <person name="Ye R.Z."/>
            <person name="Que T.C."/>
            <person name="Du C.H."/>
            <person name="Zhou Y.H."/>
            <person name="Cheng J.X."/>
            <person name="Dai P.F."/>
            <person name="Guo W.B."/>
            <person name="Han X.H."/>
            <person name="Huang E.J."/>
            <person name="Li L.F."/>
            <person name="Wei W."/>
            <person name="Gao Y.C."/>
            <person name="Liu J.Z."/>
            <person name="Shao H.Z."/>
            <person name="Wang X."/>
            <person name="Wang C.C."/>
            <person name="Yang T.C."/>
            <person name="Huo Q.B."/>
            <person name="Li W."/>
            <person name="Chen H.Y."/>
            <person name="Chen S.E."/>
            <person name="Zhou L.G."/>
            <person name="Ni X.B."/>
            <person name="Tian J.H."/>
            <person name="Sheng Y."/>
            <person name="Liu T."/>
            <person name="Pan Y.S."/>
            <person name="Xia L.Y."/>
            <person name="Li J."/>
            <person name="Zhao F."/>
            <person name="Cao W.C."/>
        </authorList>
    </citation>
    <scope>NUCLEOTIDE SEQUENCE</scope>
    <source>
        <strain evidence="1">Rmic-2018</strain>
    </source>
</reference>
<evidence type="ECO:0000313" key="2">
    <source>
        <dbReference type="Proteomes" id="UP000821866"/>
    </source>
</evidence>
<name>A0A9J6E7V9_RHIMP</name>
<dbReference type="VEuPathDB" id="VectorBase:LOC119165191"/>
<dbReference type="Proteomes" id="UP000821866">
    <property type="component" value="Chromosome 3"/>
</dbReference>
<protein>
    <submittedName>
        <fullName evidence="1">Uncharacterized protein</fullName>
    </submittedName>
</protein>
<proteinExistence type="predicted"/>
<evidence type="ECO:0000313" key="1">
    <source>
        <dbReference type="EMBL" id="KAH8030370.1"/>
    </source>
</evidence>
<sequence>MPRGSTTQFCSAAQEELAAISNLVEKNMLRRGADSSSSQPRHHQQQTECVDLDEMFSFLSEVHDPHAQAQEYITGISQEVDNILQEAEAHEVCQTRTSFVKDEIKNLPFGFPVLNPAVLVKGLSFMG</sequence>
<accession>A0A9J6E7V9</accession>
<gene>
    <name evidence="1" type="ORF">HPB51_006802</name>
</gene>